<comment type="caution">
    <text evidence="1">The sequence shown here is derived from an EMBL/GenBank/DDBJ whole genome shotgun (WGS) entry which is preliminary data.</text>
</comment>
<dbReference type="Proteomes" id="UP000306758">
    <property type="component" value="Unassembled WGS sequence"/>
</dbReference>
<sequence length="178" mass="20302">IFATKIGYQQGAKKKAEFHNIGLFTIREPQNDDWTLDDGTPLVREIRISGTIQMPCKIISFIPKVIEKTDVISFHAMEDEIFIIGDNKTISLYDLKQSLPRGLNKIISEDVSLENGIIEIKGRKLKISGYYLEYQSFDDYSVSPIIINSQEHTKAYIEDHLEKKRQLLKNDGAIVDLG</sequence>
<proteinExistence type="predicted"/>
<gene>
    <name evidence="1" type="ORF">D3M78_04325</name>
</gene>
<dbReference type="AlphaFoldDB" id="A0A4S2Q0U0"/>
<evidence type="ECO:0000313" key="2">
    <source>
        <dbReference type="Proteomes" id="UP000306758"/>
    </source>
</evidence>
<organism evidence="1 2">
    <name type="scientific">Rodentibacter pneumotropicus</name>
    <dbReference type="NCBI Taxonomy" id="758"/>
    <lineage>
        <taxon>Bacteria</taxon>
        <taxon>Pseudomonadati</taxon>
        <taxon>Pseudomonadota</taxon>
        <taxon>Gammaproteobacteria</taxon>
        <taxon>Pasteurellales</taxon>
        <taxon>Pasteurellaceae</taxon>
        <taxon>Rodentibacter</taxon>
    </lineage>
</organism>
<evidence type="ECO:0000313" key="1">
    <source>
        <dbReference type="EMBL" id="THA10072.1"/>
    </source>
</evidence>
<dbReference type="EMBL" id="QXNI01000023">
    <property type="protein sequence ID" value="THA10072.1"/>
    <property type="molecule type" value="Genomic_DNA"/>
</dbReference>
<protein>
    <submittedName>
        <fullName evidence="1">Uncharacterized protein</fullName>
    </submittedName>
</protein>
<accession>A0A4S2Q0U0</accession>
<feature type="non-terminal residue" evidence="1">
    <location>
        <position position="1"/>
    </location>
</feature>
<reference evidence="1 2" key="1">
    <citation type="journal article" date="2019" name="Vet. Microbiol.">
        <title>Development of multi locus sequence typing (MLST) of Rodentibacter pneumotropicus.</title>
        <authorList>
            <person name="Adhikary S."/>
            <person name="Bisgaard M."/>
            <person name="Boot R."/>
            <person name="Benga L."/>
            <person name="Nicklas W."/>
            <person name="Christensen H."/>
        </authorList>
    </citation>
    <scope>NUCLEOTIDE SEQUENCE [LARGE SCALE GENOMIC DNA]</scope>
    <source>
        <strain evidence="1 2">Ac84</strain>
    </source>
</reference>
<name>A0A4S2Q0U0_9PAST</name>